<dbReference type="PANTHER" id="PTHR12746:SF2">
    <property type="entry name" value="60S RIBOSOMAL EXPORT PROTEIN NMD3"/>
    <property type="match status" value="1"/>
</dbReference>
<organism evidence="12 13">
    <name type="scientific">Necator americanus</name>
    <name type="common">Human hookworm</name>
    <dbReference type="NCBI Taxonomy" id="51031"/>
    <lineage>
        <taxon>Eukaryota</taxon>
        <taxon>Metazoa</taxon>
        <taxon>Ecdysozoa</taxon>
        <taxon>Nematoda</taxon>
        <taxon>Chromadorea</taxon>
        <taxon>Rhabditida</taxon>
        <taxon>Rhabditina</taxon>
        <taxon>Rhabditomorpha</taxon>
        <taxon>Strongyloidea</taxon>
        <taxon>Ancylostomatidae</taxon>
        <taxon>Bunostominae</taxon>
        <taxon>Necator</taxon>
    </lineage>
</organism>
<protein>
    <recommendedName>
        <fullName evidence="3 8">60S ribosomal export protein NMD3</fullName>
    </recommendedName>
</protein>
<comment type="caution">
    <text evidence="12">The sequence shown here is derived from an EMBL/GenBank/DDBJ whole genome shotgun (WGS) entry which is preliminary data.</text>
</comment>
<dbReference type="EMBL" id="JAVFWL010000001">
    <property type="protein sequence ID" value="KAK6727361.1"/>
    <property type="molecule type" value="Genomic_DNA"/>
</dbReference>
<comment type="function">
    <text evidence="1 8">Acts as an adapter for the XPO1/CRM1-mediated export of the 60S ribosomal subunit.</text>
</comment>
<keyword evidence="5 8" id="KW-0963">Cytoplasm</keyword>
<keyword evidence="7 8" id="KW-0539">Nucleus</keyword>
<keyword evidence="13" id="KW-1185">Reference proteome</keyword>
<proteinExistence type="inferred from homology"/>
<feature type="domain" description="Nmd3 N-terminal" evidence="9">
    <location>
        <begin position="15"/>
        <end position="244"/>
    </location>
</feature>
<evidence type="ECO:0000256" key="5">
    <source>
        <dbReference type="ARBA" id="ARBA00022490"/>
    </source>
</evidence>
<evidence type="ECO:0000256" key="6">
    <source>
        <dbReference type="ARBA" id="ARBA00022927"/>
    </source>
</evidence>
<name>A0ABR1BQK8_NECAM</name>
<feature type="domain" description="60S ribosomal export protein NMD3 SH3" evidence="11">
    <location>
        <begin position="247"/>
        <end position="294"/>
    </location>
</feature>
<reference evidence="12 13" key="1">
    <citation type="submission" date="2023-08" db="EMBL/GenBank/DDBJ databases">
        <title>A Necator americanus chromosomal reference genome.</title>
        <authorList>
            <person name="Ilik V."/>
            <person name="Petrzelkova K.J."/>
            <person name="Pardy F."/>
            <person name="Fuh T."/>
            <person name="Niatou-Singa F.S."/>
            <person name="Gouil Q."/>
            <person name="Baker L."/>
            <person name="Ritchie M.E."/>
            <person name="Jex A.R."/>
            <person name="Gazzola D."/>
            <person name="Li H."/>
            <person name="Toshio Fujiwara R."/>
            <person name="Zhan B."/>
            <person name="Aroian R.V."/>
            <person name="Pafco B."/>
            <person name="Schwarz E.M."/>
        </authorList>
    </citation>
    <scope>NUCLEOTIDE SEQUENCE [LARGE SCALE GENOMIC DNA]</scope>
    <source>
        <strain evidence="12 13">Aroian</strain>
        <tissue evidence="12">Whole animal</tissue>
    </source>
</reference>
<gene>
    <name evidence="12" type="primary">Necator_chrI.g1324</name>
    <name evidence="12" type="ORF">RB195_005198</name>
</gene>
<dbReference type="InterPro" id="IPR007064">
    <property type="entry name" value="Nmd3_N"/>
</dbReference>
<dbReference type="InterPro" id="IPR048898">
    <property type="entry name" value="OB_NMD3"/>
</dbReference>
<dbReference type="Pfam" id="PF04981">
    <property type="entry name" value="NMD3"/>
    <property type="match status" value="1"/>
</dbReference>
<comment type="subcellular location">
    <subcellularLocation>
        <location evidence="8">Cytoplasm</location>
    </subcellularLocation>
    <subcellularLocation>
        <location evidence="8">Nucleus</location>
    </subcellularLocation>
</comment>
<sequence length="515" mass="59398">MEEFNAGTTVGLIACCECGLPIQPNAANMCSSCIRSKVDITEGISRTCTIYICKFCDRYFVPPSGWMRAELESKELLSICLKKMKPQLLKVRLTDARFVWTEAHSKRIKVKLTIQKEVFTNTILQQTFIVEFTVHNQMCDDCRRAEAKDFWRACVQVRQKAEFKKTLFYLEQLLLKHGAHSQCTGVKPVPTGIDFFFAKLQDARKFVDFLMTVLPCRYHYAQELVSHDTKNNTYDYKHTFCVEIVHICRDNIVCMPKKVAQQLGNMSQIAICLRVSNVITLIDPNNLQMADIQATTFWRDPFDSLCTQKQLSEFYVLDVERVDNLERKAGHGFVSKKHVLADVWLVRSHQVGMSDAQTLSTRTHLGHLLNAGDLVLAFDIRNCNVNNSVFDEMKPEDIPDVVIVKKVYDRARRAARRQWKLKRLVVDGNIVGNETESVADEFQRFIEDVEEDPYMREKINIYKDEEKLQQPVDADDDEAIPDAPTLAEMLDELTFEDTEMRDESEDILQEEVMDK</sequence>
<evidence type="ECO:0000256" key="4">
    <source>
        <dbReference type="ARBA" id="ARBA00022448"/>
    </source>
</evidence>
<evidence type="ECO:0000256" key="7">
    <source>
        <dbReference type="ARBA" id="ARBA00023242"/>
    </source>
</evidence>
<evidence type="ECO:0000259" key="11">
    <source>
        <dbReference type="Pfam" id="PF21193"/>
    </source>
</evidence>
<dbReference type="Proteomes" id="UP001303046">
    <property type="component" value="Unassembled WGS sequence"/>
</dbReference>
<dbReference type="InterPro" id="IPR048899">
    <property type="entry name" value="NMD_SH3"/>
</dbReference>
<evidence type="ECO:0000256" key="2">
    <source>
        <dbReference type="ARBA" id="ARBA00009794"/>
    </source>
</evidence>
<keyword evidence="4 8" id="KW-0813">Transport</keyword>
<keyword evidence="6 8" id="KW-0653">Protein transport</keyword>
<evidence type="ECO:0000256" key="1">
    <source>
        <dbReference type="ARBA" id="ARBA00002269"/>
    </source>
</evidence>
<dbReference type="PANTHER" id="PTHR12746">
    <property type="entry name" value="NONSENSE-MEDIATED MRNA DECAY PROTEIN 3"/>
    <property type="match status" value="1"/>
</dbReference>
<dbReference type="Pfam" id="PF21193">
    <property type="entry name" value="NMD_SH3"/>
    <property type="match status" value="1"/>
</dbReference>
<comment type="similarity">
    <text evidence="2 8">Belongs to the NMD3 family.</text>
</comment>
<evidence type="ECO:0000259" key="10">
    <source>
        <dbReference type="Pfam" id="PF21192"/>
    </source>
</evidence>
<dbReference type="Pfam" id="PF21192">
    <property type="entry name" value="OB_NMD3"/>
    <property type="match status" value="1"/>
</dbReference>
<dbReference type="InterPro" id="IPR039768">
    <property type="entry name" value="Nmd3"/>
</dbReference>
<evidence type="ECO:0000256" key="3">
    <source>
        <dbReference type="ARBA" id="ARBA00017035"/>
    </source>
</evidence>
<evidence type="ECO:0000313" key="13">
    <source>
        <dbReference type="Proteomes" id="UP001303046"/>
    </source>
</evidence>
<feature type="domain" description="60S ribosomal export protein NMD3 OB-fold" evidence="10">
    <location>
        <begin position="311"/>
        <end position="406"/>
    </location>
</feature>
<evidence type="ECO:0000256" key="8">
    <source>
        <dbReference type="RuleBase" id="RU364108"/>
    </source>
</evidence>
<accession>A0ABR1BQK8</accession>
<evidence type="ECO:0000313" key="12">
    <source>
        <dbReference type="EMBL" id="KAK6727361.1"/>
    </source>
</evidence>
<evidence type="ECO:0000259" key="9">
    <source>
        <dbReference type="Pfam" id="PF04981"/>
    </source>
</evidence>